<evidence type="ECO:0000259" key="5">
    <source>
        <dbReference type="PROSITE" id="PS50937"/>
    </source>
</evidence>
<keyword evidence="3 6" id="KW-0238">DNA-binding</keyword>
<name>A0A327QNZ6_9BACT</name>
<dbReference type="CDD" id="cd01104">
    <property type="entry name" value="HTH_MlrA-CarA"/>
    <property type="match status" value="1"/>
</dbReference>
<keyword evidence="7" id="KW-1185">Reference proteome</keyword>
<evidence type="ECO:0000313" key="6">
    <source>
        <dbReference type="EMBL" id="RAJ05063.1"/>
    </source>
</evidence>
<proteinExistence type="predicted"/>
<keyword evidence="4" id="KW-0804">Transcription</keyword>
<dbReference type="PANTHER" id="PTHR30204:SF69">
    <property type="entry name" value="MERR-FAMILY TRANSCRIPTIONAL REGULATOR"/>
    <property type="match status" value="1"/>
</dbReference>
<dbReference type="Pfam" id="PF02607">
    <property type="entry name" value="B12-binding_2"/>
    <property type="match status" value="1"/>
</dbReference>
<dbReference type="SUPFAM" id="SSF46955">
    <property type="entry name" value="Putative DNA-binding domain"/>
    <property type="match status" value="1"/>
</dbReference>
<dbReference type="InterPro" id="IPR036724">
    <property type="entry name" value="Cobalamin-bd_sf"/>
</dbReference>
<dbReference type="Gene3D" id="1.10.1660.10">
    <property type="match status" value="1"/>
</dbReference>
<sequence length="302" mass="34799">MFNPISRTLNSFTIKDIEKLTGIKAHTIRIWEQRYNILRPKRKDTNHRVYDNDDLKHIMRIAYLYHNGYKISKLAQMSETEVIRLSLEQPTGHNDYYQLQVNQLVEAMIDFDQSKFEKIFHSVLLRIGFEQCILQVIYPYLEKVGLLWLTGSVVPAQEHFATNIIRKKILVAIDGLELSNEGDKNFLLFLPDGEYHEIPLLFSQYLLRNKGVNLVNLGPSVPLEDIVFYSSRKKVTHFYTHIITQHGKKEMDNFVQEMSTHFPSASIIISGPAVANISTPAPANVVLLKSLNEILQFIQAVS</sequence>
<dbReference type="InterPro" id="IPR009061">
    <property type="entry name" value="DNA-bd_dom_put_sf"/>
</dbReference>
<keyword evidence="1" id="KW-0678">Repressor</keyword>
<dbReference type="GO" id="GO:0003700">
    <property type="term" value="F:DNA-binding transcription factor activity"/>
    <property type="evidence" value="ECO:0007669"/>
    <property type="project" value="InterPro"/>
</dbReference>
<dbReference type="SUPFAM" id="SSF52242">
    <property type="entry name" value="Cobalamin (vitamin B12)-binding domain"/>
    <property type="match status" value="1"/>
</dbReference>
<dbReference type="Pfam" id="PF13411">
    <property type="entry name" value="MerR_1"/>
    <property type="match status" value="1"/>
</dbReference>
<dbReference type="SMART" id="SM00422">
    <property type="entry name" value="HTH_MERR"/>
    <property type="match status" value="1"/>
</dbReference>
<dbReference type="GO" id="GO:0046872">
    <property type="term" value="F:metal ion binding"/>
    <property type="evidence" value="ECO:0007669"/>
    <property type="project" value="InterPro"/>
</dbReference>
<dbReference type="InterPro" id="IPR000551">
    <property type="entry name" value="MerR-type_HTH_dom"/>
</dbReference>
<dbReference type="InterPro" id="IPR047057">
    <property type="entry name" value="MerR_fam"/>
</dbReference>
<dbReference type="Gene3D" id="1.10.1240.10">
    <property type="entry name" value="Methionine synthase domain"/>
    <property type="match status" value="1"/>
</dbReference>
<evidence type="ECO:0000256" key="2">
    <source>
        <dbReference type="ARBA" id="ARBA00023015"/>
    </source>
</evidence>
<evidence type="ECO:0000256" key="4">
    <source>
        <dbReference type="ARBA" id="ARBA00023163"/>
    </source>
</evidence>
<dbReference type="PROSITE" id="PS50937">
    <property type="entry name" value="HTH_MERR_2"/>
    <property type="match status" value="1"/>
</dbReference>
<organism evidence="6 7">
    <name type="scientific">Chitinophaga skermanii</name>
    <dbReference type="NCBI Taxonomy" id="331697"/>
    <lineage>
        <taxon>Bacteria</taxon>
        <taxon>Pseudomonadati</taxon>
        <taxon>Bacteroidota</taxon>
        <taxon>Chitinophagia</taxon>
        <taxon>Chitinophagales</taxon>
        <taxon>Chitinophagaceae</taxon>
        <taxon>Chitinophaga</taxon>
    </lineage>
</organism>
<dbReference type="Proteomes" id="UP000249547">
    <property type="component" value="Unassembled WGS sequence"/>
</dbReference>
<evidence type="ECO:0000313" key="7">
    <source>
        <dbReference type="Proteomes" id="UP000249547"/>
    </source>
</evidence>
<protein>
    <submittedName>
        <fullName evidence="6">DNA-binding transcriptional MerR regulator</fullName>
    </submittedName>
</protein>
<gene>
    <name evidence="6" type="ORF">LX64_02217</name>
</gene>
<dbReference type="EMBL" id="QLLL01000004">
    <property type="protein sequence ID" value="RAJ05063.1"/>
    <property type="molecule type" value="Genomic_DNA"/>
</dbReference>
<dbReference type="AlphaFoldDB" id="A0A327QNZ6"/>
<dbReference type="Gene3D" id="3.40.50.280">
    <property type="entry name" value="Cobalamin-binding domain"/>
    <property type="match status" value="1"/>
</dbReference>
<dbReference type="PANTHER" id="PTHR30204">
    <property type="entry name" value="REDOX-CYCLING DRUG-SENSING TRANSCRIPTIONAL ACTIVATOR SOXR"/>
    <property type="match status" value="1"/>
</dbReference>
<dbReference type="RefSeq" id="WP_111597689.1">
    <property type="nucleotide sequence ID" value="NZ_QLLL01000004.1"/>
</dbReference>
<evidence type="ECO:0000256" key="1">
    <source>
        <dbReference type="ARBA" id="ARBA00022491"/>
    </source>
</evidence>
<comment type="caution">
    <text evidence="6">The sequence shown here is derived from an EMBL/GenBank/DDBJ whole genome shotgun (WGS) entry which is preliminary data.</text>
</comment>
<dbReference type="GO" id="GO:0003677">
    <property type="term" value="F:DNA binding"/>
    <property type="evidence" value="ECO:0007669"/>
    <property type="project" value="UniProtKB-KW"/>
</dbReference>
<dbReference type="InterPro" id="IPR003759">
    <property type="entry name" value="Cbl-bd_cap"/>
</dbReference>
<reference evidence="6 7" key="1">
    <citation type="submission" date="2018-06" db="EMBL/GenBank/DDBJ databases">
        <title>Genomic Encyclopedia of Archaeal and Bacterial Type Strains, Phase II (KMG-II): from individual species to whole genera.</title>
        <authorList>
            <person name="Goeker M."/>
        </authorList>
    </citation>
    <scope>NUCLEOTIDE SEQUENCE [LARGE SCALE GENOMIC DNA]</scope>
    <source>
        <strain evidence="6 7">DSM 23857</strain>
    </source>
</reference>
<dbReference type="InterPro" id="IPR036594">
    <property type="entry name" value="Meth_synthase_dom"/>
</dbReference>
<dbReference type="GO" id="GO:0031419">
    <property type="term" value="F:cobalamin binding"/>
    <property type="evidence" value="ECO:0007669"/>
    <property type="project" value="InterPro"/>
</dbReference>
<evidence type="ECO:0000256" key="3">
    <source>
        <dbReference type="ARBA" id="ARBA00023125"/>
    </source>
</evidence>
<keyword evidence="2" id="KW-0805">Transcription regulation</keyword>
<feature type="domain" description="HTH merR-type" evidence="5">
    <location>
        <begin position="11"/>
        <end position="80"/>
    </location>
</feature>
<accession>A0A327QNZ6</accession>